<reference evidence="2 3" key="1">
    <citation type="submission" date="2024-09" db="EMBL/GenBank/DDBJ databases">
        <authorList>
            <person name="Sun Q."/>
            <person name="Mori K."/>
        </authorList>
    </citation>
    <scope>NUCLEOTIDE SEQUENCE [LARGE SCALE GENOMIC DNA]</scope>
    <source>
        <strain evidence="2 3">JCM 3307</strain>
    </source>
</reference>
<evidence type="ECO:0000259" key="1">
    <source>
        <dbReference type="SMART" id="SM00481"/>
    </source>
</evidence>
<proteinExistence type="predicted"/>
<feature type="domain" description="Polymerase/histidinol phosphatase N-terminal" evidence="1">
    <location>
        <begin position="151"/>
        <end position="215"/>
    </location>
</feature>
<name>A0ABV5MQF5_9ACTN</name>
<accession>A0ABV5MQF5</accession>
<organism evidence="2 3">
    <name type="scientific">Dactylosporangium vinaceum</name>
    <dbReference type="NCBI Taxonomy" id="53362"/>
    <lineage>
        <taxon>Bacteria</taxon>
        <taxon>Bacillati</taxon>
        <taxon>Actinomycetota</taxon>
        <taxon>Actinomycetes</taxon>
        <taxon>Micromonosporales</taxon>
        <taxon>Micromonosporaceae</taxon>
        <taxon>Dactylosporangium</taxon>
    </lineage>
</organism>
<dbReference type="NCBIfam" id="NF038032">
    <property type="entry name" value="CehA_McbA_metalo"/>
    <property type="match status" value="1"/>
</dbReference>
<dbReference type="Proteomes" id="UP001589608">
    <property type="component" value="Unassembled WGS sequence"/>
</dbReference>
<dbReference type="SUPFAM" id="SSF89550">
    <property type="entry name" value="PHP domain-like"/>
    <property type="match status" value="1"/>
</dbReference>
<dbReference type="PANTHER" id="PTHR42924">
    <property type="entry name" value="EXONUCLEASE"/>
    <property type="match status" value="1"/>
</dbReference>
<dbReference type="InterPro" id="IPR016195">
    <property type="entry name" value="Pol/histidinol_Pase-like"/>
</dbReference>
<dbReference type="Gene3D" id="3.20.20.140">
    <property type="entry name" value="Metal-dependent hydrolases"/>
    <property type="match status" value="1"/>
</dbReference>
<evidence type="ECO:0000313" key="2">
    <source>
        <dbReference type="EMBL" id="MFB9451103.1"/>
    </source>
</evidence>
<dbReference type="RefSeq" id="WP_246655890.1">
    <property type="nucleotide sequence ID" value="NZ_CP061913.1"/>
</dbReference>
<gene>
    <name evidence="2" type="ORF">ACFFTR_49250</name>
</gene>
<dbReference type="EMBL" id="JBHMCA010000084">
    <property type="protein sequence ID" value="MFB9451103.1"/>
    <property type="molecule type" value="Genomic_DNA"/>
</dbReference>
<sequence>MTTTLRQVRPTVLDFRGRFGPSIDRWAYLPVDVPPGVNRITVRTWHERFSVLGPARNVLDLGIFGPDGFRGWSGGARDGFTVAAGDATPGYLPGPITPGRWSVAFGPVVLNPFGMRWRARVTLEHGDDEPVEHPLGPAERTNRSRVGWYRGDLHLHTVHSDGVREPGELAAEAARAGLDFVASTEHNTSSAHRAWAGGPADGPLVIPGEEVTTRHGHWLALGLRPGAWVDWRYGPKDGRFPGEADRVREAGGLVVAAHPAVPMPGCAWEFGFSDVDAIEVWNGAWSVDDEVALRIWHRLLRRGRRIVAVGGSDSHAPHQPVGHPQTVVLAGALAPEALIAGLRRGRAYIAESSAVALELRAQGASVEATVTGAPNATLSLITERGRIARGRGRVEAQAAGCRFVRAEVRHRYTRRMVALSNPIWLTPPEDGADDGVQGD</sequence>
<dbReference type="InterPro" id="IPR052018">
    <property type="entry name" value="PHP_domain"/>
</dbReference>
<evidence type="ECO:0000313" key="3">
    <source>
        <dbReference type="Proteomes" id="UP001589608"/>
    </source>
</evidence>
<protein>
    <submittedName>
        <fullName evidence="2">CehA/McbA family metallohydrolase</fullName>
    </submittedName>
</protein>
<comment type="caution">
    <text evidence="2">The sequence shown here is derived from an EMBL/GenBank/DDBJ whole genome shotgun (WGS) entry which is preliminary data.</text>
</comment>
<dbReference type="PANTHER" id="PTHR42924:SF3">
    <property type="entry name" value="POLYMERASE_HISTIDINOL PHOSPHATASE N-TERMINAL DOMAIN-CONTAINING PROTEIN"/>
    <property type="match status" value="1"/>
</dbReference>
<dbReference type="SMART" id="SM00481">
    <property type="entry name" value="POLIIIAc"/>
    <property type="match status" value="1"/>
</dbReference>
<dbReference type="InterPro" id="IPR003141">
    <property type="entry name" value="Pol/His_phosphatase_N"/>
</dbReference>
<keyword evidence="3" id="KW-1185">Reference proteome</keyword>